<organism evidence="4 5">
    <name type="scientific">Comamonas antarctica</name>
    <dbReference type="NCBI Taxonomy" id="2743470"/>
    <lineage>
        <taxon>Bacteria</taxon>
        <taxon>Pseudomonadati</taxon>
        <taxon>Pseudomonadota</taxon>
        <taxon>Betaproteobacteria</taxon>
        <taxon>Burkholderiales</taxon>
        <taxon>Comamonadaceae</taxon>
        <taxon>Comamonas</taxon>
    </lineage>
</organism>
<dbReference type="InterPro" id="IPR057666">
    <property type="entry name" value="DrpA_SLOG"/>
</dbReference>
<dbReference type="Gene3D" id="1.10.10.10">
    <property type="entry name" value="Winged helix-like DNA-binding domain superfamily/Winged helix DNA-binding domain"/>
    <property type="match status" value="1"/>
</dbReference>
<dbReference type="InterPro" id="IPR041614">
    <property type="entry name" value="DprA_WH"/>
</dbReference>
<dbReference type="Pfam" id="PF02481">
    <property type="entry name" value="DNA_processg_A"/>
    <property type="match status" value="1"/>
</dbReference>
<dbReference type="KEGG" id="aant:HUK68_00355"/>
<feature type="domain" description="DprA winged helix" evidence="3">
    <location>
        <begin position="320"/>
        <end position="379"/>
    </location>
</feature>
<reference evidence="4 5" key="1">
    <citation type="submission" date="2020-06" db="EMBL/GenBank/DDBJ databases">
        <title>Acidovorax antarctica sp. nov., isolated from Corinth ice sheet soil, Antarctic Fields Peninsula.</title>
        <authorList>
            <person name="Xu Q."/>
            <person name="Peng F."/>
        </authorList>
    </citation>
    <scope>NUCLEOTIDE SEQUENCE [LARGE SCALE GENOMIC DNA]</scope>
    <source>
        <strain evidence="4 5">16-35-5</strain>
    </source>
</reference>
<keyword evidence="5" id="KW-1185">Reference proteome</keyword>
<dbReference type="InterPro" id="IPR036388">
    <property type="entry name" value="WH-like_DNA-bd_sf"/>
</dbReference>
<evidence type="ECO:0000313" key="5">
    <source>
        <dbReference type="Proteomes" id="UP000509579"/>
    </source>
</evidence>
<dbReference type="EMBL" id="CP054840">
    <property type="protein sequence ID" value="QKV54896.1"/>
    <property type="molecule type" value="Genomic_DNA"/>
</dbReference>
<dbReference type="NCBIfam" id="TIGR00732">
    <property type="entry name" value="dprA"/>
    <property type="match status" value="1"/>
</dbReference>
<proteinExistence type="inferred from homology"/>
<evidence type="ECO:0000313" key="4">
    <source>
        <dbReference type="EMBL" id="QKV54896.1"/>
    </source>
</evidence>
<dbReference type="InterPro" id="IPR003488">
    <property type="entry name" value="DprA"/>
</dbReference>
<dbReference type="PANTHER" id="PTHR43022:SF1">
    <property type="entry name" value="PROTEIN SMF"/>
    <property type="match status" value="1"/>
</dbReference>
<dbReference type="GO" id="GO:0009294">
    <property type="term" value="P:DNA-mediated transformation"/>
    <property type="evidence" value="ECO:0007669"/>
    <property type="project" value="InterPro"/>
</dbReference>
<dbReference type="PANTHER" id="PTHR43022">
    <property type="entry name" value="PROTEIN SMF"/>
    <property type="match status" value="1"/>
</dbReference>
<protein>
    <submittedName>
        <fullName evidence="4">DNA-protecting protein DprA</fullName>
    </submittedName>
</protein>
<name>A0A6N1XB06_9BURK</name>
<feature type="domain" description="Smf/DprA SLOG" evidence="2">
    <location>
        <begin position="85"/>
        <end position="310"/>
    </location>
</feature>
<evidence type="ECO:0000256" key="1">
    <source>
        <dbReference type="ARBA" id="ARBA00006525"/>
    </source>
</evidence>
<evidence type="ECO:0000259" key="3">
    <source>
        <dbReference type="Pfam" id="PF17782"/>
    </source>
</evidence>
<dbReference type="Proteomes" id="UP000509579">
    <property type="component" value="Chromosome"/>
</dbReference>
<dbReference type="Pfam" id="PF17782">
    <property type="entry name" value="WHD_DprA"/>
    <property type="match status" value="1"/>
</dbReference>
<comment type="similarity">
    <text evidence="1">Belongs to the DprA/Smf family.</text>
</comment>
<accession>A0A6N1XB06</accession>
<sequence>MDQDELSAWLRLAQTPGISRALARRLLALCGSAPAVFTHPPTALRSVLDPAQMAALLTLAPAQRDAIQACTQWLQSAPEGLVHALITLGDARYPAGLLATEDPPLLLHVAGAARAFEGAAPLFPEQRALAVVGSRHPSAQGLIDAQRLAHELCAAGLCIVSGMALGIDGAAHEGALQAAQAGRAADAGPATIAVWGTGLDQPYPRRHAALAQRIARAGLLVSEYPLGAPPLPAHFPQRNRIISGLAQGTLVVEAALASGSLITARLALEQGREVFAIPGSIHAPQSRGCHALLRQGAKLVETAQDVLEELQGLPKAAAPATAPAGPRATAMERELLAALGFDPLGLDELVARTGWSAAQLQAALLELELAGRVARLAGGLFQRVERG</sequence>
<dbReference type="SUPFAM" id="SSF102405">
    <property type="entry name" value="MCP/YpsA-like"/>
    <property type="match status" value="1"/>
</dbReference>
<gene>
    <name evidence="4" type="primary">dprA</name>
    <name evidence="4" type="ORF">HUK68_00355</name>
</gene>
<dbReference type="AlphaFoldDB" id="A0A6N1XB06"/>
<dbReference type="RefSeq" id="WP_175505692.1">
    <property type="nucleotide sequence ID" value="NZ_CP054840.1"/>
</dbReference>
<dbReference type="Gene3D" id="3.40.50.450">
    <property type="match status" value="1"/>
</dbReference>
<evidence type="ECO:0000259" key="2">
    <source>
        <dbReference type="Pfam" id="PF02481"/>
    </source>
</evidence>